<dbReference type="OrthoDB" id="9795666at2"/>
<sequence length="651" mass="68644">MSSGSFGRLATAARRLARPPAGSDADLLARYADTRDPAAFEAVVARHGPGVLAVCRARLRNPADADDAFQATFLVLARDAARIRDGAVLAGWLHRVAHFVSLKIRRRGAVRAADPLPPDPPDPTIPEPAAAAAIAETCGMVLDELAALPDRFRAVVILCGLEGRTNAEAADILGCPRGTVDSRLSAARKKLKARLARRGVELAAAVAVERTLSDAAAAGCTGLIGPTAAAAGHYAIHGAGADPSPASLLANGVKPTMLTLTRLAAATLLAAGALGTIGWGLYHAAAQDAPPPQKPAAVAADAPKKPADKKPADKKPEVAGVPVQAQRDETAIRLELSQPCQLSAEQRDSIKFEELIEYLKQKHGIAVRLDTAAFKRLGINWQREAQGARAPDGKTFVSANLAAVGDDFQDGLRQFYQHELHFLRGLTVADVLTEAVAQLPGKCAFRLRGNQILVGPAYVPISIPGKRADDAADAVAELTRRQMVEQIVGEPVSVSVEDLPLTDVVKQLRQQTGANIVIDARCKAQSKQNVSATFDDVRLLSALQLLADMCELKPVAMNNLYYITTGENAAKLQKEILREQFGEPTGPGILVPPDAVSDGLNLYERPATLKPYQFPGGLGFGGGGGMGGRAVVPGPKPTPPEKQPEKPSEMK</sequence>
<dbReference type="SUPFAM" id="SSF88659">
    <property type="entry name" value="Sigma3 and sigma4 domains of RNA polymerase sigma factors"/>
    <property type="match status" value="1"/>
</dbReference>
<comment type="similarity">
    <text evidence="1">Belongs to the sigma-70 factor family. ECF subfamily.</text>
</comment>
<dbReference type="InterPro" id="IPR036388">
    <property type="entry name" value="WH-like_DNA-bd_sf"/>
</dbReference>
<dbReference type="InterPro" id="IPR014284">
    <property type="entry name" value="RNA_pol_sigma-70_dom"/>
</dbReference>
<dbReference type="Gene3D" id="1.10.10.10">
    <property type="entry name" value="Winged helix-like DNA-binding domain superfamily/Winged helix DNA-binding domain"/>
    <property type="match status" value="1"/>
</dbReference>
<dbReference type="InterPro" id="IPR039425">
    <property type="entry name" value="RNA_pol_sigma-70-like"/>
</dbReference>
<evidence type="ECO:0000256" key="5">
    <source>
        <dbReference type="SAM" id="MobiDB-lite"/>
    </source>
</evidence>
<organism evidence="8 9">
    <name type="scientific">Fimbriiglobus ruber</name>
    <dbReference type="NCBI Taxonomy" id="1908690"/>
    <lineage>
        <taxon>Bacteria</taxon>
        <taxon>Pseudomonadati</taxon>
        <taxon>Planctomycetota</taxon>
        <taxon>Planctomycetia</taxon>
        <taxon>Gemmatales</taxon>
        <taxon>Gemmataceae</taxon>
        <taxon>Fimbriiglobus</taxon>
    </lineage>
</organism>
<dbReference type="AlphaFoldDB" id="A0A225D907"/>
<dbReference type="Gene3D" id="1.10.1740.10">
    <property type="match status" value="1"/>
</dbReference>
<accession>A0A225D907</accession>
<dbReference type="Pfam" id="PF08281">
    <property type="entry name" value="Sigma70_r4_2"/>
    <property type="match status" value="1"/>
</dbReference>
<dbReference type="NCBIfam" id="TIGR02937">
    <property type="entry name" value="sigma70-ECF"/>
    <property type="match status" value="1"/>
</dbReference>
<evidence type="ECO:0000313" key="8">
    <source>
        <dbReference type="EMBL" id="OWK38090.1"/>
    </source>
</evidence>
<dbReference type="PANTHER" id="PTHR43133:SF51">
    <property type="entry name" value="RNA POLYMERASE SIGMA FACTOR"/>
    <property type="match status" value="1"/>
</dbReference>
<keyword evidence="4" id="KW-0804">Transcription</keyword>
<keyword evidence="2" id="KW-0805">Transcription regulation</keyword>
<dbReference type="GO" id="GO:0016987">
    <property type="term" value="F:sigma factor activity"/>
    <property type="evidence" value="ECO:0007669"/>
    <property type="project" value="UniProtKB-KW"/>
</dbReference>
<evidence type="ECO:0000256" key="2">
    <source>
        <dbReference type="ARBA" id="ARBA00023015"/>
    </source>
</evidence>
<reference evidence="9" key="1">
    <citation type="submission" date="2017-06" db="EMBL/GenBank/DDBJ databases">
        <title>Genome analysis of Fimbriiglobus ruber SP5, the first member of the order Planctomycetales with confirmed chitinolytic capability.</title>
        <authorList>
            <person name="Ravin N.V."/>
            <person name="Rakitin A.L."/>
            <person name="Ivanova A.A."/>
            <person name="Beletsky A.V."/>
            <person name="Kulichevskaya I.S."/>
            <person name="Mardanov A.V."/>
            <person name="Dedysh S.N."/>
        </authorList>
    </citation>
    <scope>NUCLEOTIDE SEQUENCE [LARGE SCALE GENOMIC DNA]</scope>
    <source>
        <strain evidence="9">SP5</strain>
    </source>
</reference>
<dbReference type="Gene3D" id="3.55.50.30">
    <property type="match status" value="1"/>
</dbReference>
<feature type="domain" description="RNA polymerase sigma-70 region 2" evidence="6">
    <location>
        <begin position="44"/>
        <end position="107"/>
    </location>
</feature>
<dbReference type="InterPro" id="IPR013324">
    <property type="entry name" value="RNA_pol_sigma_r3/r4-like"/>
</dbReference>
<dbReference type="Pfam" id="PF04542">
    <property type="entry name" value="Sigma70_r2"/>
    <property type="match status" value="1"/>
</dbReference>
<feature type="region of interest" description="Disordered" evidence="5">
    <location>
        <begin position="290"/>
        <end position="323"/>
    </location>
</feature>
<evidence type="ECO:0000256" key="1">
    <source>
        <dbReference type="ARBA" id="ARBA00010641"/>
    </source>
</evidence>
<evidence type="ECO:0008006" key="10">
    <source>
        <dbReference type="Google" id="ProtNLM"/>
    </source>
</evidence>
<dbReference type="InterPro" id="IPR013249">
    <property type="entry name" value="RNA_pol_sigma70_r4_t2"/>
</dbReference>
<dbReference type="GO" id="GO:0003677">
    <property type="term" value="F:DNA binding"/>
    <property type="evidence" value="ECO:0007669"/>
    <property type="project" value="InterPro"/>
</dbReference>
<feature type="domain" description="RNA polymerase sigma factor 70 region 4 type 2" evidence="7">
    <location>
        <begin position="140"/>
        <end position="191"/>
    </location>
</feature>
<proteinExistence type="inferred from homology"/>
<dbReference type="CDD" id="cd06171">
    <property type="entry name" value="Sigma70_r4"/>
    <property type="match status" value="1"/>
</dbReference>
<evidence type="ECO:0000256" key="3">
    <source>
        <dbReference type="ARBA" id="ARBA00023082"/>
    </source>
</evidence>
<dbReference type="PANTHER" id="PTHR43133">
    <property type="entry name" value="RNA POLYMERASE ECF-TYPE SIGMA FACTO"/>
    <property type="match status" value="1"/>
</dbReference>
<evidence type="ECO:0000313" key="9">
    <source>
        <dbReference type="Proteomes" id="UP000214646"/>
    </source>
</evidence>
<comment type="caution">
    <text evidence="8">The sequence shown here is derived from an EMBL/GenBank/DDBJ whole genome shotgun (WGS) entry which is preliminary data.</text>
</comment>
<dbReference type="InterPro" id="IPR007627">
    <property type="entry name" value="RNA_pol_sigma70_r2"/>
</dbReference>
<keyword evidence="9" id="KW-1185">Reference proteome</keyword>
<feature type="compositionally biased region" description="Basic and acidic residues" evidence="5">
    <location>
        <begin position="302"/>
        <end position="317"/>
    </location>
</feature>
<evidence type="ECO:0000259" key="7">
    <source>
        <dbReference type="Pfam" id="PF08281"/>
    </source>
</evidence>
<dbReference type="SUPFAM" id="SSF88946">
    <property type="entry name" value="Sigma2 domain of RNA polymerase sigma factors"/>
    <property type="match status" value="1"/>
</dbReference>
<keyword evidence="3" id="KW-0731">Sigma factor</keyword>
<protein>
    <recommendedName>
        <fullName evidence="10">ECF RNA polymerase sigma factor SigE</fullName>
    </recommendedName>
</protein>
<gene>
    <name evidence="8" type="ORF">FRUB_07210</name>
</gene>
<dbReference type="InterPro" id="IPR013325">
    <property type="entry name" value="RNA_pol_sigma_r2"/>
</dbReference>
<name>A0A225D907_9BACT</name>
<evidence type="ECO:0000259" key="6">
    <source>
        <dbReference type="Pfam" id="PF04542"/>
    </source>
</evidence>
<dbReference type="EMBL" id="NIDE01000014">
    <property type="protein sequence ID" value="OWK38090.1"/>
    <property type="molecule type" value="Genomic_DNA"/>
</dbReference>
<feature type="compositionally biased region" description="Basic and acidic residues" evidence="5">
    <location>
        <begin position="642"/>
        <end position="651"/>
    </location>
</feature>
<dbReference type="RefSeq" id="WP_088257917.1">
    <property type="nucleotide sequence ID" value="NZ_NIDE01000014.1"/>
</dbReference>
<dbReference type="GO" id="GO:0006352">
    <property type="term" value="P:DNA-templated transcription initiation"/>
    <property type="evidence" value="ECO:0007669"/>
    <property type="project" value="InterPro"/>
</dbReference>
<dbReference type="Proteomes" id="UP000214646">
    <property type="component" value="Unassembled WGS sequence"/>
</dbReference>
<feature type="region of interest" description="Disordered" evidence="5">
    <location>
        <begin position="625"/>
        <end position="651"/>
    </location>
</feature>
<evidence type="ECO:0000256" key="4">
    <source>
        <dbReference type="ARBA" id="ARBA00023163"/>
    </source>
</evidence>